<feature type="domain" description="AAA+ ATPase" evidence="4">
    <location>
        <begin position="475"/>
        <end position="708"/>
    </location>
</feature>
<dbReference type="SMART" id="SM00382">
    <property type="entry name" value="AAA"/>
    <property type="match status" value="1"/>
</dbReference>
<name>A0A836GM73_9TRYP</name>
<feature type="region of interest" description="Disordered" evidence="2">
    <location>
        <begin position="174"/>
        <end position="205"/>
    </location>
</feature>
<protein>
    <recommendedName>
        <fullName evidence="4">AAA+ ATPase domain-containing protein</fullName>
    </recommendedName>
</protein>
<feature type="region of interest" description="Disordered" evidence="2">
    <location>
        <begin position="575"/>
        <end position="643"/>
    </location>
</feature>
<comment type="similarity">
    <text evidence="1">Belongs to the AAA ATPase family. BCS1 subfamily.</text>
</comment>
<feature type="compositionally biased region" description="Basic and acidic residues" evidence="2">
    <location>
        <begin position="575"/>
        <end position="589"/>
    </location>
</feature>
<keyword evidence="3" id="KW-0812">Transmembrane</keyword>
<dbReference type="InterPro" id="IPR027417">
    <property type="entry name" value="P-loop_NTPase"/>
</dbReference>
<evidence type="ECO:0000259" key="4">
    <source>
        <dbReference type="SMART" id="SM00382"/>
    </source>
</evidence>
<dbReference type="PANTHER" id="PTHR23070">
    <property type="entry name" value="BCS1 AAA-TYPE ATPASE"/>
    <property type="match status" value="1"/>
</dbReference>
<dbReference type="RefSeq" id="XP_067175058.1">
    <property type="nucleotide sequence ID" value="XM_067319683.1"/>
</dbReference>
<feature type="region of interest" description="Disordered" evidence="2">
    <location>
        <begin position="226"/>
        <end position="286"/>
    </location>
</feature>
<evidence type="ECO:0000256" key="2">
    <source>
        <dbReference type="SAM" id="MobiDB-lite"/>
    </source>
</evidence>
<comment type="caution">
    <text evidence="5">The sequence shown here is derived from an EMBL/GenBank/DDBJ whole genome shotgun (WGS) entry which is preliminary data.</text>
</comment>
<feature type="compositionally biased region" description="Low complexity" evidence="2">
    <location>
        <begin position="590"/>
        <end position="599"/>
    </location>
</feature>
<sequence length="796" mass="87205">MDAYNGADGSFLQARSSTSATRLLLAAVAPFLCLRVFVLLHHAWPNFLYRWLASRFDRQIAAVAERVRPNRVIQDDILIRSIMGYVSYCYVRAMQCDANACDAVAAADYEYSFLFDNSDLFEEDWVPYSARFHTLFGRVIASCMELSVIPSSGYSIQVEPGLFVRALPNEYVTGSGEGRKERWSEKSQQSSAGASSGEEQNAEAGAMHQVDKLNTYLFYSMRKHAEKMDERPEPHVDGRADEVNSEEGPFDPAAQNTRAGGKQGGDGSSSSSGQSESTCFEDNENAPEERIVVLEYRQPLPHEYTQALCSTTNTPGCLPDYDASRPAEDVIDGFLSRVHAWYLGHMAQSKRTALIAIYPSTRMAEFTKIGATALKTKNSDSSADFSGTYYVLDSICAACEETTCAAAVRSTSFAVKVGMTTVAGGHLGLRSAAASSGSRGKTFRSLFFPEKARVLSIIDEFMEERGGFGVPGVVPRLTFLLHGAPGTGKTSFVSALARHLRRNLVIVSMSEIVTVDELQRILQPFKMERKGSGQYGSMDAISVCPHQSVYVFEDFDAVGDAWKALMEGQEQRKKLAEERQLEKAAKSSEGRAAGSSASSCDDGDGENVQTASPSSSAGSRASSSFGRHEYRGSDGDDGDSDDSDMFLLEKDMYDQLSRDHLTVERLIDLFNGFNLPDSFIAVFTTNHPQKIHPLIRSSSMMDVTLDMGMLDDECVAQMVVHYYAAELADRRANGGSEQHLSPSELAALREALQEFNARFNGLSGALLEKMCIECDTIAALTARLRSMNPLDVADVF</sequence>
<gene>
    <name evidence="5" type="ORF">LSCM1_02091</name>
</gene>
<proteinExistence type="inferred from homology"/>
<dbReference type="OrthoDB" id="10251412at2759"/>
<dbReference type="Pfam" id="PF00004">
    <property type="entry name" value="AAA"/>
    <property type="match status" value="1"/>
</dbReference>
<dbReference type="GeneID" id="92512195"/>
<dbReference type="GO" id="GO:0016887">
    <property type="term" value="F:ATP hydrolysis activity"/>
    <property type="evidence" value="ECO:0007669"/>
    <property type="project" value="InterPro"/>
</dbReference>
<dbReference type="Gene3D" id="3.40.50.300">
    <property type="entry name" value="P-loop containing nucleotide triphosphate hydrolases"/>
    <property type="match status" value="1"/>
</dbReference>
<evidence type="ECO:0000313" key="5">
    <source>
        <dbReference type="EMBL" id="KAG5468120.1"/>
    </source>
</evidence>
<reference evidence="5 6" key="1">
    <citation type="submission" date="2021-03" db="EMBL/GenBank/DDBJ databases">
        <title>Leishmania (Mundinia) martiniquensis Genome sequencing and assembly.</title>
        <authorList>
            <person name="Almutairi H."/>
            <person name="Gatherer D."/>
        </authorList>
    </citation>
    <scope>NUCLEOTIDE SEQUENCE [LARGE SCALE GENOMIC DNA]</scope>
    <source>
        <strain evidence="5">LSCM1</strain>
    </source>
</reference>
<dbReference type="EMBL" id="JAFEUZ010000034">
    <property type="protein sequence ID" value="KAG5468120.1"/>
    <property type="molecule type" value="Genomic_DNA"/>
</dbReference>
<dbReference type="Proteomes" id="UP000673552">
    <property type="component" value="Chromosome 34"/>
</dbReference>
<keyword evidence="3" id="KW-0472">Membrane</keyword>
<dbReference type="InterPro" id="IPR050747">
    <property type="entry name" value="Mitochondrial_chaperone_BCS1"/>
</dbReference>
<feature type="compositionally biased region" description="Low complexity" evidence="2">
    <location>
        <begin position="187"/>
        <end position="205"/>
    </location>
</feature>
<keyword evidence="3" id="KW-1133">Transmembrane helix</keyword>
<accession>A0A836GM73</accession>
<feature type="transmembrane region" description="Helical" evidence="3">
    <location>
        <begin position="23"/>
        <end position="44"/>
    </location>
</feature>
<dbReference type="InterPro" id="IPR003593">
    <property type="entry name" value="AAA+_ATPase"/>
</dbReference>
<evidence type="ECO:0000256" key="1">
    <source>
        <dbReference type="ARBA" id="ARBA00007448"/>
    </source>
</evidence>
<dbReference type="KEGG" id="lmat:92512195"/>
<evidence type="ECO:0000313" key="6">
    <source>
        <dbReference type="Proteomes" id="UP000673552"/>
    </source>
</evidence>
<dbReference type="AlphaFoldDB" id="A0A836GM73"/>
<dbReference type="SUPFAM" id="SSF52540">
    <property type="entry name" value="P-loop containing nucleoside triphosphate hydrolases"/>
    <property type="match status" value="1"/>
</dbReference>
<feature type="compositionally biased region" description="Basic and acidic residues" evidence="2">
    <location>
        <begin position="226"/>
        <end position="242"/>
    </location>
</feature>
<keyword evidence="6" id="KW-1185">Reference proteome</keyword>
<dbReference type="GO" id="GO:0005524">
    <property type="term" value="F:ATP binding"/>
    <property type="evidence" value="ECO:0007669"/>
    <property type="project" value="InterPro"/>
</dbReference>
<organism evidence="5 6">
    <name type="scientific">Leishmania martiniquensis</name>
    <dbReference type="NCBI Taxonomy" id="1580590"/>
    <lineage>
        <taxon>Eukaryota</taxon>
        <taxon>Discoba</taxon>
        <taxon>Euglenozoa</taxon>
        <taxon>Kinetoplastea</taxon>
        <taxon>Metakinetoplastina</taxon>
        <taxon>Trypanosomatida</taxon>
        <taxon>Trypanosomatidae</taxon>
        <taxon>Leishmaniinae</taxon>
        <taxon>Leishmania</taxon>
    </lineage>
</organism>
<dbReference type="InterPro" id="IPR003959">
    <property type="entry name" value="ATPase_AAA_core"/>
</dbReference>
<feature type="compositionally biased region" description="Low complexity" evidence="2">
    <location>
        <begin position="611"/>
        <end position="624"/>
    </location>
</feature>
<evidence type="ECO:0000256" key="3">
    <source>
        <dbReference type="SAM" id="Phobius"/>
    </source>
</evidence>